<dbReference type="Proteomes" id="UP001294412">
    <property type="component" value="Unassembled WGS sequence"/>
</dbReference>
<dbReference type="InterPro" id="IPR052700">
    <property type="entry name" value="Carb_kinase_PfkB-like"/>
</dbReference>
<dbReference type="SUPFAM" id="SSF53613">
    <property type="entry name" value="Ribokinase-like"/>
    <property type="match status" value="1"/>
</dbReference>
<comment type="similarity">
    <text evidence="1">Belongs to the carbohydrate kinase PfkB family.</text>
</comment>
<proteinExistence type="inferred from homology"/>
<keyword evidence="2" id="KW-0808">Transferase</keyword>
<protein>
    <submittedName>
        <fullName evidence="5">Adenosine kinase</fullName>
    </submittedName>
</protein>
<evidence type="ECO:0000313" key="6">
    <source>
        <dbReference type="Proteomes" id="UP001294412"/>
    </source>
</evidence>
<name>A0ABU5HYA6_9HYPH</name>
<dbReference type="RefSeq" id="WP_322185486.1">
    <property type="nucleotide sequence ID" value="NZ_JAXLPB010000001.1"/>
</dbReference>
<evidence type="ECO:0000256" key="1">
    <source>
        <dbReference type="ARBA" id="ARBA00010688"/>
    </source>
</evidence>
<feature type="domain" description="Carbohydrate kinase PfkB" evidence="4">
    <location>
        <begin position="53"/>
        <end position="318"/>
    </location>
</feature>
<dbReference type="InterPro" id="IPR011611">
    <property type="entry name" value="PfkB_dom"/>
</dbReference>
<dbReference type="Pfam" id="PF00294">
    <property type="entry name" value="PfkB"/>
    <property type="match status" value="1"/>
</dbReference>
<gene>
    <name evidence="5" type="ORF">U0C82_02575</name>
</gene>
<reference evidence="5 6" key="1">
    <citation type="submission" date="2023-12" db="EMBL/GenBank/DDBJ databases">
        <title>Description of Novel Strain Fulvimarina sp. 2208YS6-2-32 isolated from Uroteuthis (Photololigo) edulis.</title>
        <authorList>
            <person name="Park J.-S."/>
        </authorList>
    </citation>
    <scope>NUCLEOTIDE SEQUENCE [LARGE SCALE GENOMIC DNA]</scope>
    <source>
        <strain evidence="5 6">2208YS6-2-32</strain>
    </source>
</reference>
<evidence type="ECO:0000313" key="5">
    <source>
        <dbReference type="EMBL" id="MDY8108035.1"/>
    </source>
</evidence>
<keyword evidence="3 5" id="KW-0418">Kinase</keyword>
<dbReference type="GO" id="GO:0016301">
    <property type="term" value="F:kinase activity"/>
    <property type="evidence" value="ECO:0007669"/>
    <property type="project" value="UniProtKB-KW"/>
</dbReference>
<sequence>MAEYDLLCIGNAIVDVISPCEEEFLVENAIQKGGMTLIDTERAEALYAAMSPGTEASGGSAANTIACFASLGGKGAFIGKVADDQLGTIFNHDIHATGITFETAPNAGDGAPTARCLILVTPDGERSMNTFLGACTELGPQDIDEDLVKASKVTYFEGYLWDPPKAKEAIVKAAHAAHAAGRQVAMTLSDDFCVARYRNEFLDLLRSGTVDIVFANETEALALYETDNLDEALDRLGRDAPKLAIVTRGEKGCIIVEGQARTVVPASPVDKVVDATGAGDAFAGGYLMGHIAGMPREICGRLAVESAAHVIAKIGARPQRPLKDLPAIAEILAS</sequence>
<organism evidence="5 6">
    <name type="scientific">Fulvimarina uroteuthidis</name>
    <dbReference type="NCBI Taxonomy" id="3098149"/>
    <lineage>
        <taxon>Bacteria</taxon>
        <taxon>Pseudomonadati</taxon>
        <taxon>Pseudomonadota</taxon>
        <taxon>Alphaproteobacteria</taxon>
        <taxon>Hyphomicrobiales</taxon>
        <taxon>Aurantimonadaceae</taxon>
        <taxon>Fulvimarina</taxon>
    </lineage>
</organism>
<accession>A0ABU5HYA6</accession>
<evidence type="ECO:0000256" key="2">
    <source>
        <dbReference type="ARBA" id="ARBA00022679"/>
    </source>
</evidence>
<dbReference type="PANTHER" id="PTHR43320:SF3">
    <property type="entry name" value="CARBOHYDRATE KINASE PFKB DOMAIN-CONTAINING PROTEIN"/>
    <property type="match status" value="1"/>
</dbReference>
<dbReference type="EMBL" id="JAXLPB010000001">
    <property type="protein sequence ID" value="MDY8108035.1"/>
    <property type="molecule type" value="Genomic_DNA"/>
</dbReference>
<dbReference type="Gene3D" id="3.40.1190.20">
    <property type="match status" value="1"/>
</dbReference>
<evidence type="ECO:0000259" key="4">
    <source>
        <dbReference type="Pfam" id="PF00294"/>
    </source>
</evidence>
<evidence type="ECO:0000256" key="3">
    <source>
        <dbReference type="ARBA" id="ARBA00022777"/>
    </source>
</evidence>
<comment type="caution">
    <text evidence="5">The sequence shown here is derived from an EMBL/GenBank/DDBJ whole genome shotgun (WGS) entry which is preliminary data.</text>
</comment>
<dbReference type="PANTHER" id="PTHR43320">
    <property type="entry name" value="SUGAR KINASE"/>
    <property type="match status" value="1"/>
</dbReference>
<dbReference type="CDD" id="cd01168">
    <property type="entry name" value="adenosine_kinase"/>
    <property type="match status" value="1"/>
</dbReference>
<dbReference type="InterPro" id="IPR029056">
    <property type="entry name" value="Ribokinase-like"/>
</dbReference>
<keyword evidence="6" id="KW-1185">Reference proteome</keyword>